<keyword evidence="1" id="KW-1133">Transmembrane helix</keyword>
<comment type="caution">
    <text evidence="2">The sequence shown here is derived from an EMBL/GenBank/DDBJ whole genome shotgun (WGS) entry which is preliminary data.</text>
</comment>
<evidence type="ECO:0000313" key="3">
    <source>
        <dbReference type="Proteomes" id="UP000234789"/>
    </source>
</evidence>
<evidence type="ECO:0008006" key="4">
    <source>
        <dbReference type="Google" id="ProtNLM"/>
    </source>
</evidence>
<feature type="transmembrane region" description="Helical" evidence="1">
    <location>
        <begin position="107"/>
        <end position="127"/>
    </location>
</feature>
<dbReference type="InterPro" id="IPR058247">
    <property type="entry name" value="DUF1453"/>
</dbReference>
<dbReference type="RefSeq" id="WP_028598889.1">
    <property type="nucleotide sequence ID" value="NZ_BIMM01000058.1"/>
</dbReference>
<gene>
    <name evidence="2" type="ORF">B8V81_0394</name>
</gene>
<evidence type="ECO:0000256" key="1">
    <source>
        <dbReference type="SAM" id="Phobius"/>
    </source>
</evidence>
<keyword evidence="1" id="KW-0472">Membrane</keyword>
<dbReference type="InterPro" id="IPR031306">
    <property type="entry name" value="CcdC"/>
</dbReference>
<name>A0A2N5ND62_9BACL</name>
<proteinExistence type="predicted"/>
<sequence length="165" mass="18162">MQALGTYGFIALILLFVYWRRARSGSRPRRIRAGGWLMFLPLAFLALGFAASLGSLSAGGGNPPFPPLWEELCAAAIGVAIGWIMLAHTAYERGADGEIYSKPNPNFKYVILAVIVLRIALSSFLQGIEPDRFLLLTMTLAFCYIAVWRIGSFIKYRSVRSVQGA</sequence>
<keyword evidence="3" id="KW-1185">Reference proteome</keyword>
<dbReference type="PANTHER" id="PTHR39164:SF1">
    <property type="entry name" value="PROTEIN CCDC"/>
    <property type="match status" value="1"/>
</dbReference>
<dbReference type="Pfam" id="PF07301">
    <property type="entry name" value="DUF1453"/>
    <property type="match status" value="1"/>
</dbReference>
<feature type="transmembrane region" description="Helical" evidence="1">
    <location>
        <begin position="6"/>
        <end position="22"/>
    </location>
</feature>
<keyword evidence="1" id="KW-0812">Transmembrane</keyword>
<dbReference type="EMBL" id="NFEZ01000001">
    <property type="protein sequence ID" value="PLT48262.1"/>
    <property type="molecule type" value="Genomic_DNA"/>
</dbReference>
<accession>A0A2N5ND62</accession>
<feature type="transmembrane region" description="Helical" evidence="1">
    <location>
        <begin position="34"/>
        <end position="56"/>
    </location>
</feature>
<reference evidence="2 3" key="1">
    <citation type="submission" date="2017-05" db="EMBL/GenBank/DDBJ databases">
        <title>Functional genome analysis of Paenibacillus pasadenensis strain R16: insights on endophytic life style and antifungal activity.</title>
        <authorList>
            <person name="Passera A."/>
            <person name="Marcolungo L."/>
            <person name="Casati P."/>
            <person name="Brasca M."/>
            <person name="Quaglino F."/>
            <person name="Delledonne M."/>
        </authorList>
    </citation>
    <scope>NUCLEOTIDE SEQUENCE [LARGE SCALE GENOMIC DNA]</scope>
    <source>
        <strain evidence="2 3">R16</strain>
    </source>
</reference>
<feature type="transmembrane region" description="Helical" evidence="1">
    <location>
        <begin position="133"/>
        <end position="151"/>
    </location>
</feature>
<dbReference type="AlphaFoldDB" id="A0A2N5ND62"/>
<organism evidence="2 3">
    <name type="scientific">Paenibacillus pasadenensis</name>
    <dbReference type="NCBI Taxonomy" id="217090"/>
    <lineage>
        <taxon>Bacteria</taxon>
        <taxon>Bacillati</taxon>
        <taxon>Bacillota</taxon>
        <taxon>Bacilli</taxon>
        <taxon>Bacillales</taxon>
        <taxon>Paenibacillaceae</taxon>
        <taxon>Paenibacillus</taxon>
    </lineage>
</organism>
<dbReference type="PANTHER" id="PTHR39164">
    <property type="entry name" value="PROTEIN CCDC"/>
    <property type="match status" value="1"/>
</dbReference>
<feature type="transmembrane region" description="Helical" evidence="1">
    <location>
        <begin position="68"/>
        <end position="86"/>
    </location>
</feature>
<protein>
    <recommendedName>
        <fullName evidence="4">CcdC protein</fullName>
    </recommendedName>
</protein>
<evidence type="ECO:0000313" key="2">
    <source>
        <dbReference type="EMBL" id="PLT48262.1"/>
    </source>
</evidence>
<dbReference type="Proteomes" id="UP000234789">
    <property type="component" value="Unassembled WGS sequence"/>
</dbReference>